<evidence type="ECO:0000256" key="1">
    <source>
        <dbReference type="ARBA" id="ARBA00001148"/>
    </source>
</evidence>
<keyword evidence="5" id="KW-1185">Reference proteome</keyword>
<evidence type="ECO:0000256" key="2">
    <source>
        <dbReference type="ARBA" id="ARBA00007529"/>
    </source>
</evidence>
<evidence type="ECO:0000313" key="4">
    <source>
        <dbReference type="EMBL" id="KAL2850246.1"/>
    </source>
</evidence>
<dbReference type="EC" id="4.2.1.77" evidence="3"/>
<organism evidence="4 5">
    <name type="scientific">Aspergillus pseudoustus</name>
    <dbReference type="NCBI Taxonomy" id="1810923"/>
    <lineage>
        <taxon>Eukaryota</taxon>
        <taxon>Fungi</taxon>
        <taxon>Dikarya</taxon>
        <taxon>Ascomycota</taxon>
        <taxon>Pezizomycotina</taxon>
        <taxon>Eurotiomycetes</taxon>
        <taxon>Eurotiomycetidae</taxon>
        <taxon>Eurotiales</taxon>
        <taxon>Aspergillaceae</taxon>
        <taxon>Aspergillus</taxon>
        <taxon>Aspergillus subgen. Nidulantes</taxon>
    </lineage>
</organism>
<dbReference type="PANTHER" id="PTHR33442">
    <property type="entry name" value="TRANS-3-HYDROXY-L-PROLINE DEHYDRATASE"/>
    <property type="match status" value="1"/>
</dbReference>
<name>A0ABR4KD93_9EURO</name>
<evidence type="ECO:0000256" key="3">
    <source>
        <dbReference type="ARBA" id="ARBA00013105"/>
    </source>
</evidence>
<comment type="catalytic activity">
    <reaction evidence="1">
        <text>trans-3-hydroxy-L-proline = 1-pyrroline-2-carboxylate + H2O</text>
        <dbReference type="Rhea" id="RHEA:10320"/>
        <dbReference type="ChEBI" id="CHEBI:15377"/>
        <dbReference type="ChEBI" id="CHEBI:39785"/>
        <dbReference type="ChEBI" id="CHEBI:57938"/>
        <dbReference type="EC" id="4.2.1.77"/>
    </reaction>
</comment>
<dbReference type="SUPFAM" id="SSF54506">
    <property type="entry name" value="Diaminopimelate epimerase-like"/>
    <property type="match status" value="1"/>
</dbReference>
<dbReference type="PANTHER" id="PTHR33442:SF1">
    <property type="entry name" value="TRANS-3-HYDROXY-L-PROLINE DEHYDRATASE"/>
    <property type="match status" value="1"/>
</dbReference>
<proteinExistence type="inferred from homology"/>
<accession>A0ABR4KD93</accession>
<dbReference type="Gene3D" id="3.10.310.10">
    <property type="entry name" value="Diaminopimelate Epimerase, Chain A, domain 1"/>
    <property type="match status" value="2"/>
</dbReference>
<reference evidence="4 5" key="1">
    <citation type="submission" date="2024-07" db="EMBL/GenBank/DDBJ databases">
        <title>Section-level genome sequencing and comparative genomics of Aspergillus sections Usti and Cavernicolus.</title>
        <authorList>
            <consortium name="Lawrence Berkeley National Laboratory"/>
            <person name="Nybo J.L."/>
            <person name="Vesth T.C."/>
            <person name="Theobald S."/>
            <person name="Frisvad J.C."/>
            <person name="Larsen T.O."/>
            <person name="Kjaerboelling I."/>
            <person name="Rothschild-Mancinelli K."/>
            <person name="Lyhne E.K."/>
            <person name="Kogle M.E."/>
            <person name="Barry K."/>
            <person name="Clum A."/>
            <person name="Na H."/>
            <person name="Ledsgaard L."/>
            <person name="Lin J."/>
            <person name="Lipzen A."/>
            <person name="Kuo A."/>
            <person name="Riley R."/>
            <person name="Mondo S."/>
            <person name="Labutti K."/>
            <person name="Haridas S."/>
            <person name="Pangalinan J."/>
            <person name="Salamov A.A."/>
            <person name="Simmons B.A."/>
            <person name="Magnuson J.K."/>
            <person name="Chen J."/>
            <person name="Drula E."/>
            <person name="Henrissat B."/>
            <person name="Wiebenga A."/>
            <person name="Lubbers R.J."/>
            <person name="Gomes A.C."/>
            <person name="Makela M.R."/>
            <person name="Stajich J."/>
            <person name="Grigoriev I.V."/>
            <person name="Mortensen U.H."/>
            <person name="De Vries R.P."/>
            <person name="Baker S.E."/>
            <person name="Andersen M.R."/>
        </authorList>
    </citation>
    <scope>NUCLEOTIDE SEQUENCE [LARGE SCALE GENOMIC DNA]</scope>
    <source>
        <strain evidence="4 5">CBS 123904</strain>
    </source>
</reference>
<evidence type="ECO:0000313" key="5">
    <source>
        <dbReference type="Proteomes" id="UP001610446"/>
    </source>
</evidence>
<dbReference type="Proteomes" id="UP001610446">
    <property type="component" value="Unassembled WGS sequence"/>
</dbReference>
<dbReference type="InterPro" id="IPR008794">
    <property type="entry name" value="Pro_racemase_fam"/>
</dbReference>
<gene>
    <name evidence="4" type="ORF">BJY01DRAFT_245557</name>
</gene>
<protein>
    <recommendedName>
        <fullName evidence="3">trans-L-3-hydroxyproline dehydratase</fullName>
        <ecNumber evidence="3">4.2.1.77</ecNumber>
    </recommendedName>
</protein>
<dbReference type="Pfam" id="PF05544">
    <property type="entry name" value="Pro_racemase"/>
    <property type="match status" value="1"/>
</dbReference>
<dbReference type="EMBL" id="JBFXLU010000038">
    <property type="protein sequence ID" value="KAL2850246.1"/>
    <property type="molecule type" value="Genomic_DNA"/>
</dbReference>
<sequence>MNSRPPPIPLPAGVGAIPLLFCIEMHTYGMPTYLVISGYPALTGTLLSQKATAQRDHDDIRRRILHEPRGHADAFGAILRPHTEHTLTKKAHMGVLYVHGHGYSTMCGHATIAAARFLVDCWDEDIFPRRREVVFHRESESVMLVLHTPGGLVEVVVPTVPGEEGRRVDVGRQIGFVALAAWAISTALVVDIPSGRRWGELECLGRDGVSVSLAFCGTFILEVKIEELGFSSDLFDAPVDFARLKEVTSQLKEIINTDPAYREYLRFPDREGYGAVFGAMVTDKTHGKAREGTKGAELGVYFFGGNHIDRSPTGSAAAARAALDAARGNLKAGDSWTYHSLPTHAFGLEGMVATVLEDGTGGRDRPGVFGPVKVQIEGKAFYTGYSTILQEDGDILGEKGFLLDELSGK</sequence>
<comment type="caution">
    <text evidence="4">The sequence shown here is derived from an EMBL/GenBank/DDBJ whole genome shotgun (WGS) entry which is preliminary data.</text>
</comment>
<comment type="similarity">
    <text evidence="2">Belongs to the proline racemase family.</text>
</comment>